<reference evidence="3" key="1">
    <citation type="submission" date="2016-05" db="EMBL/GenBank/DDBJ databases">
        <authorList>
            <person name="Sharaf H."/>
        </authorList>
    </citation>
    <scope>NUCLEOTIDE SEQUENCE [LARGE SCALE GENOMIC DNA]</scope>
    <source>
        <strain evidence="3">H</strain>
    </source>
</reference>
<gene>
    <name evidence="2" type="ORF">PKNA1_C2_0722900</name>
</gene>
<protein>
    <submittedName>
        <fullName evidence="2">Uncharacterized protein</fullName>
    </submittedName>
</protein>
<evidence type="ECO:0000313" key="3">
    <source>
        <dbReference type="Proteomes" id="UP000182128"/>
    </source>
</evidence>
<dbReference type="AlphaFoldDB" id="A0A1A7VM52"/>
<proteinExistence type="predicted"/>
<evidence type="ECO:0000256" key="1">
    <source>
        <dbReference type="SAM" id="MobiDB-lite"/>
    </source>
</evidence>
<organism evidence="2 3">
    <name type="scientific">Plasmodium knowlesi (strain H)</name>
    <dbReference type="NCBI Taxonomy" id="5851"/>
    <lineage>
        <taxon>Eukaryota</taxon>
        <taxon>Sar</taxon>
        <taxon>Alveolata</taxon>
        <taxon>Apicomplexa</taxon>
        <taxon>Aconoidasida</taxon>
        <taxon>Haemosporida</taxon>
        <taxon>Plasmodiidae</taxon>
        <taxon>Plasmodium</taxon>
        <taxon>Plasmodium (Plasmodium)</taxon>
    </lineage>
</organism>
<dbReference type="Proteomes" id="UP000182128">
    <property type="component" value="Unassembled WGS sequence"/>
</dbReference>
<feature type="region of interest" description="Disordered" evidence="1">
    <location>
        <begin position="1"/>
        <end position="32"/>
    </location>
</feature>
<accession>A0A1A7VM52</accession>
<evidence type="ECO:0000313" key="2">
    <source>
        <dbReference type="EMBL" id="SBO23138.1"/>
    </source>
</evidence>
<dbReference type="EMBL" id="CWHQ02000007">
    <property type="protein sequence ID" value="SBO23138.1"/>
    <property type="molecule type" value="Genomic_DNA"/>
</dbReference>
<name>A0A1A7VM52_PLAKH</name>
<feature type="compositionally biased region" description="Basic residues" evidence="1">
    <location>
        <begin position="23"/>
        <end position="32"/>
    </location>
</feature>
<sequence length="273" mass="32401">MRSKGKRNSDSAKAGNLSAHEKFVRKKKKKKKEKTCTNICKHKCVCSECAKAEQVRQTTHLWPHSRLTIILWPHPKKDQLIDEYYSDLKDNRKKEECQPRFTQGDHIFKSVERDKADYARLDENEEPPPFTDLVPNEAKFGTVKITNPLPKVERRDQLKEGYMQWLTTEKLMRPNERRKEYEQMQEKYLETLKLSEDIKKDVKLARVVKSHYPRGIVGVDSIYSENTELYKDKYEELKSRQEFREKKMKERGAALERQNNRNGNFLAFEADNM</sequence>